<comment type="similarity">
    <text evidence="10">Belongs to the MurCDEF family. MurF subfamily.</text>
</comment>
<dbReference type="InterPro" id="IPR005863">
    <property type="entry name" value="UDP-N-AcMur_synth"/>
</dbReference>
<evidence type="ECO:0000256" key="2">
    <source>
        <dbReference type="ARBA" id="ARBA00022598"/>
    </source>
</evidence>
<keyword evidence="5 10" id="KW-0067">ATP-binding</keyword>
<name>A0A517Z1U4_9PLAN</name>
<reference evidence="15 16" key="1">
    <citation type="submission" date="2019-02" db="EMBL/GenBank/DDBJ databases">
        <title>Deep-cultivation of Planctomycetes and their phenomic and genomic characterization uncovers novel biology.</title>
        <authorList>
            <person name="Wiegand S."/>
            <person name="Jogler M."/>
            <person name="Boedeker C."/>
            <person name="Pinto D."/>
            <person name="Vollmers J."/>
            <person name="Rivas-Marin E."/>
            <person name="Kohn T."/>
            <person name="Peeters S.H."/>
            <person name="Heuer A."/>
            <person name="Rast P."/>
            <person name="Oberbeckmann S."/>
            <person name="Bunk B."/>
            <person name="Jeske O."/>
            <person name="Meyerdierks A."/>
            <person name="Storesund J.E."/>
            <person name="Kallscheuer N."/>
            <person name="Luecker S."/>
            <person name="Lage O.M."/>
            <person name="Pohl T."/>
            <person name="Merkel B.J."/>
            <person name="Hornburger P."/>
            <person name="Mueller R.-W."/>
            <person name="Bruemmer F."/>
            <person name="Labrenz M."/>
            <person name="Spormann A.M."/>
            <person name="Op den Camp H."/>
            <person name="Overmann J."/>
            <person name="Amann R."/>
            <person name="Jetten M.S.M."/>
            <person name="Mascher T."/>
            <person name="Medema M.H."/>
            <person name="Devos D.P."/>
            <person name="Kaster A.-K."/>
            <person name="Ovreas L."/>
            <person name="Rohde M."/>
            <person name="Galperin M.Y."/>
            <person name="Jogler C."/>
        </authorList>
    </citation>
    <scope>NUCLEOTIDE SEQUENCE [LARGE SCALE GENOMIC DNA]</scope>
    <source>
        <strain evidence="15 16">Mal4</strain>
    </source>
</reference>
<dbReference type="InterPro" id="IPR036615">
    <property type="entry name" value="Mur_ligase_C_dom_sf"/>
</dbReference>
<evidence type="ECO:0000259" key="14">
    <source>
        <dbReference type="Pfam" id="PF08245"/>
    </source>
</evidence>
<evidence type="ECO:0000313" key="16">
    <source>
        <dbReference type="Proteomes" id="UP000320496"/>
    </source>
</evidence>
<evidence type="ECO:0000256" key="3">
    <source>
        <dbReference type="ARBA" id="ARBA00022618"/>
    </source>
</evidence>
<sequence>MPAVSFQELIASTSASAVSDDRLPDGFDHVETDSRQVRCGDLFWALKGERHDGHDFVDQAFANGAAACVVQAGQHIDHDGLLIEVDDTTAAFGRFAAWYREQMDAITIGVTGSVGKTTTRHMIHTVLSGRFSGTQSPKNFNNHFGVPLSLLGIAPDDEFAVLELAASGIGEICRLATIARPEIGVITRIAPTHLDEFGSIDNICSAKGELLEALPPSGFAVINGDDDRVLTLASRAGCPVIRVGEQPHNDVIATNVVAQNEWLRFRVGETDFSLPAVGRHHLTAALVAIAIAREIGMSDGEIAAALRQFEAVPGRCQIQRIGDWTVIDDTYNASPASMQAACEILGNWQHGHNTILVAGDMLALGDESEQYHEQLGRTVAQSGISRLIAIGPQAANLAGTAKAHGMDAGCLGACRDLTTLELLLDCWLEAGDVILVKGSRGMHMERVIEHLRTLASRRSTPTHSLRHVA</sequence>
<dbReference type="GO" id="GO:0005524">
    <property type="term" value="F:ATP binding"/>
    <property type="evidence" value="ECO:0007669"/>
    <property type="project" value="UniProtKB-UniRule"/>
</dbReference>
<comment type="catalytic activity">
    <reaction evidence="10 11">
        <text>D-alanyl-D-alanine + UDP-N-acetyl-alpha-D-muramoyl-L-alanyl-gamma-D-glutamyl-meso-2,6-diaminopimelate + ATP = UDP-N-acetyl-alpha-D-muramoyl-L-alanyl-gamma-D-glutamyl-meso-2,6-diaminopimeloyl-D-alanyl-D-alanine + ADP + phosphate + H(+)</text>
        <dbReference type="Rhea" id="RHEA:28374"/>
        <dbReference type="ChEBI" id="CHEBI:15378"/>
        <dbReference type="ChEBI" id="CHEBI:30616"/>
        <dbReference type="ChEBI" id="CHEBI:43474"/>
        <dbReference type="ChEBI" id="CHEBI:57822"/>
        <dbReference type="ChEBI" id="CHEBI:61386"/>
        <dbReference type="ChEBI" id="CHEBI:83905"/>
        <dbReference type="ChEBI" id="CHEBI:456216"/>
        <dbReference type="EC" id="6.3.2.10"/>
    </reaction>
</comment>
<dbReference type="InterPro" id="IPR051046">
    <property type="entry name" value="MurCDEF_CellWall_CoF430Synth"/>
</dbReference>
<gene>
    <name evidence="10 15" type="primary">murF</name>
    <name evidence="15" type="ORF">Mal4_07520</name>
</gene>
<accession>A0A517Z1U4</accession>
<dbReference type="SUPFAM" id="SSF53244">
    <property type="entry name" value="MurD-like peptide ligases, peptide-binding domain"/>
    <property type="match status" value="1"/>
</dbReference>
<organism evidence="15 16">
    <name type="scientific">Maioricimonas rarisocia</name>
    <dbReference type="NCBI Taxonomy" id="2528026"/>
    <lineage>
        <taxon>Bacteria</taxon>
        <taxon>Pseudomonadati</taxon>
        <taxon>Planctomycetota</taxon>
        <taxon>Planctomycetia</taxon>
        <taxon>Planctomycetales</taxon>
        <taxon>Planctomycetaceae</taxon>
        <taxon>Maioricimonas</taxon>
    </lineage>
</organism>
<evidence type="ECO:0000256" key="5">
    <source>
        <dbReference type="ARBA" id="ARBA00022840"/>
    </source>
</evidence>
<evidence type="ECO:0000259" key="13">
    <source>
        <dbReference type="Pfam" id="PF02875"/>
    </source>
</evidence>
<dbReference type="GO" id="GO:0071555">
    <property type="term" value="P:cell wall organization"/>
    <property type="evidence" value="ECO:0007669"/>
    <property type="project" value="UniProtKB-KW"/>
</dbReference>
<dbReference type="EMBL" id="CP036275">
    <property type="protein sequence ID" value="QDU36466.1"/>
    <property type="molecule type" value="Genomic_DNA"/>
</dbReference>
<dbReference type="Proteomes" id="UP000320496">
    <property type="component" value="Chromosome"/>
</dbReference>
<dbReference type="Pfam" id="PF08245">
    <property type="entry name" value="Mur_ligase_M"/>
    <property type="match status" value="1"/>
</dbReference>
<dbReference type="InterPro" id="IPR000713">
    <property type="entry name" value="Mur_ligase_N"/>
</dbReference>
<keyword evidence="7 10" id="KW-0573">Peptidoglycan synthesis</keyword>
<evidence type="ECO:0000256" key="1">
    <source>
        <dbReference type="ARBA" id="ARBA00022490"/>
    </source>
</evidence>
<dbReference type="PANTHER" id="PTHR43024">
    <property type="entry name" value="UDP-N-ACETYLMURAMOYL-TRIPEPTIDE--D-ALANYL-D-ALANINE LIGASE"/>
    <property type="match status" value="1"/>
</dbReference>
<keyword evidence="8 10" id="KW-0131">Cell cycle</keyword>
<dbReference type="InterPro" id="IPR004101">
    <property type="entry name" value="Mur_ligase_C"/>
</dbReference>
<dbReference type="Gene3D" id="3.40.1390.10">
    <property type="entry name" value="MurE/MurF, N-terminal domain"/>
    <property type="match status" value="1"/>
</dbReference>
<dbReference type="InterPro" id="IPR036565">
    <property type="entry name" value="Mur-like_cat_sf"/>
</dbReference>
<evidence type="ECO:0000256" key="7">
    <source>
        <dbReference type="ARBA" id="ARBA00022984"/>
    </source>
</evidence>
<evidence type="ECO:0000313" key="15">
    <source>
        <dbReference type="EMBL" id="QDU36466.1"/>
    </source>
</evidence>
<dbReference type="SUPFAM" id="SSF63418">
    <property type="entry name" value="MurE/MurF N-terminal domain"/>
    <property type="match status" value="1"/>
</dbReference>
<keyword evidence="3 10" id="KW-0132">Cell division</keyword>
<dbReference type="Gene3D" id="3.90.190.20">
    <property type="entry name" value="Mur ligase, C-terminal domain"/>
    <property type="match status" value="1"/>
</dbReference>
<feature type="domain" description="Mur ligase central" evidence="14">
    <location>
        <begin position="110"/>
        <end position="292"/>
    </location>
</feature>
<dbReference type="SUPFAM" id="SSF53623">
    <property type="entry name" value="MurD-like peptide ligases, catalytic domain"/>
    <property type="match status" value="1"/>
</dbReference>
<protein>
    <recommendedName>
        <fullName evidence="10 11">UDP-N-acetylmuramoyl-tripeptide--D-alanyl-D-alanine ligase</fullName>
        <ecNumber evidence="10 11">6.3.2.10</ecNumber>
    </recommendedName>
    <alternativeName>
        <fullName evidence="10">D-alanyl-D-alanine-adding enzyme</fullName>
    </alternativeName>
</protein>
<feature type="domain" description="Mur ligase C-terminal" evidence="13">
    <location>
        <begin position="314"/>
        <end position="440"/>
    </location>
</feature>
<dbReference type="GO" id="GO:0008766">
    <property type="term" value="F:UDP-N-acetylmuramoylalanyl-D-glutamyl-2,6-diaminopimelate-D-alanyl-D-alanine ligase activity"/>
    <property type="evidence" value="ECO:0007669"/>
    <property type="project" value="RHEA"/>
</dbReference>
<keyword evidence="4 10" id="KW-0547">Nucleotide-binding</keyword>
<evidence type="ECO:0000256" key="4">
    <source>
        <dbReference type="ARBA" id="ARBA00022741"/>
    </source>
</evidence>
<dbReference type="GO" id="GO:0008360">
    <property type="term" value="P:regulation of cell shape"/>
    <property type="evidence" value="ECO:0007669"/>
    <property type="project" value="UniProtKB-KW"/>
</dbReference>
<dbReference type="GO" id="GO:0009252">
    <property type="term" value="P:peptidoglycan biosynthetic process"/>
    <property type="evidence" value="ECO:0007669"/>
    <property type="project" value="UniProtKB-UniRule"/>
</dbReference>
<dbReference type="GO" id="GO:0051301">
    <property type="term" value="P:cell division"/>
    <property type="evidence" value="ECO:0007669"/>
    <property type="project" value="UniProtKB-KW"/>
</dbReference>
<proteinExistence type="inferred from homology"/>
<evidence type="ECO:0000256" key="6">
    <source>
        <dbReference type="ARBA" id="ARBA00022960"/>
    </source>
</evidence>
<evidence type="ECO:0000259" key="12">
    <source>
        <dbReference type="Pfam" id="PF01225"/>
    </source>
</evidence>
<dbReference type="Pfam" id="PF01225">
    <property type="entry name" value="Mur_ligase"/>
    <property type="match status" value="1"/>
</dbReference>
<keyword evidence="9 10" id="KW-0961">Cell wall biogenesis/degradation</keyword>
<evidence type="ECO:0000256" key="10">
    <source>
        <dbReference type="HAMAP-Rule" id="MF_02019"/>
    </source>
</evidence>
<keyword evidence="16" id="KW-1185">Reference proteome</keyword>
<keyword evidence="1 10" id="KW-0963">Cytoplasm</keyword>
<dbReference type="GO" id="GO:0047480">
    <property type="term" value="F:UDP-N-acetylmuramoyl-tripeptide-D-alanyl-D-alanine ligase activity"/>
    <property type="evidence" value="ECO:0007669"/>
    <property type="project" value="UniProtKB-UniRule"/>
</dbReference>
<dbReference type="UniPathway" id="UPA00219"/>
<dbReference type="InterPro" id="IPR035911">
    <property type="entry name" value="MurE/MurF_N"/>
</dbReference>
<comment type="pathway">
    <text evidence="10 11">Cell wall biogenesis; peptidoglycan biosynthesis.</text>
</comment>
<dbReference type="Gene3D" id="3.40.1190.10">
    <property type="entry name" value="Mur-like, catalytic domain"/>
    <property type="match status" value="1"/>
</dbReference>
<comment type="subcellular location">
    <subcellularLocation>
        <location evidence="10 11">Cytoplasm</location>
    </subcellularLocation>
</comment>
<dbReference type="NCBIfam" id="TIGR01143">
    <property type="entry name" value="murF"/>
    <property type="match status" value="1"/>
</dbReference>
<evidence type="ECO:0000256" key="8">
    <source>
        <dbReference type="ARBA" id="ARBA00023306"/>
    </source>
</evidence>
<evidence type="ECO:0000256" key="9">
    <source>
        <dbReference type="ARBA" id="ARBA00023316"/>
    </source>
</evidence>
<keyword evidence="6 10" id="KW-0133">Cell shape</keyword>
<dbReference type="RefSeq" id="WP_197444061.1">
    <property type="nucleotide sequence ID" value="NZ_CP036275.1"/>
</dbReference>
<comment type="function">
    <text evidence="10 11">Involved in cell wall formation. Catalyzes the final step in the synthesis of UDP-N-acetylmuramoyl-pentapeptide, the precursor of murein.</text>
</comment>
<keyword evidence="2 10" id="KW-0436">Ligase</keyword>
<feature type="domain" description="Mur ligase N-terminal catalytic" evidence="12">
    <location>
        <begin position="29"/>
        <end position="77"/>
    </location>
</feature>
<dbReference type="KEGG" id="mri:Mal4_07520"/>
<dbReference type="HAMAP" id="MF_02019">
    <property type="entry name" value="MurF"/>
    <property type="match status" value="1"/>
</dbReference>
<dbReference type="GO" id="GO:0005737">
    <property type="term" value="C:cytoplasm"/>
    <property type="evidence" value="ECO:0007669"/>
    <property type="project" value="UniProtKB-SubCell"/>
</dbReference>
<evidence type="ECO:0000256" key="11">
    <source>
        <dbReference type="RuleBase" id="RU004136"/>
    </source>
</evidence>
<dbReference type="AlphaFoldDB" id="A0A517Z1U4"/>
<feature type="binding site" evidence="10">
    <location>
        <begin position="112"/>
        <end position="118"/>
    </location>
    <ligand>
        <name>ATP</name>
        <dbReference type="ChEBI" id="CHEBI:30616"/>
    </ligand>
</feature>
<dbReference type="PANTHER" id="PTHR43024:SF1">
    <property type="entry name" value="UDP-N-ACETYLMURAMOYL-TRIPEPTIDE--D-ALANYL-D-ALANINE LIGASE"/>
    <property type="match status" value="1"/>
</dbReference>
<dbReference type="InterPro" id="IPR013221">
    <property type="entry name" value="Mur_ligase_cen"/>
</dbReference>
<dbReference type="Pfam" id="PF02875">
    <property type="entry name" value="Mur_ligase_C"/>
    <property type="match status" value="1"/>
</dbReference>
<dbReference type="EC" id="6.3.2.10" evidence="10 11"/>